<dbReference type="AlphaFoldDB" id="A0AAV1P1X4"/>
<evidence type="ECO:0000256" key="5">
    <source>
        <dbReference type="ARBA" id="ARBA00023136"/>
    </source>
</evidence>
<evidence type="ECO:0000256" key="6">
    <source>
        <dbReference type="ARBA" id="ARBA00023157"/>
    </source>
</evidence>
<dbReference type="GO" id="GO:0098552">
    <property type="term" value="C:side of membrane"/>
    <property type="evidence" value="ECO:0007669"/>
    <property type="project" value="UniProtKB-KW"/>
</dbReference>
<feature type="chain" id="PRO_5043740715" evidence="10">
    <location>
        <begin position="21"/>
        <end position="127"/>
    </location>
</feature>
<evidence type="ECO:0000256" key="8">
    <source>
        <dbReference type="ARBA" id="ARBA00023288"/>
    </source>
</evidence>
<dbReference type="EMBL" id="CAWUFR010000087">
    <property type="protein sequence ID" value="CAK6965827.1"/>
    <property type="molecule type" value="Genomic_DNA"/>
</dbReference>
<sequence>MNKFLWICAALMGLFVTGESLTCNTCTVGITGKCLFTSTETCDNSTPHCYWGELVFNISSLVRVQLRGCLDTARCNQTEADSLLTTGYTITRTCCSTDRCNGATSLQLHLTAALGTALMIVWSTWSQ</sequence>
<comment type="subcellular location">
    <subcellularLocation>
        <location evidence="1">Cell membrane</location>
        <topology evidence="1">Lipid-anchor</topology>
        <topology evidence="1">GPI-anchor</topology>
    </subcellularLocation>
</comment>
<keyword evidence="13" id="KW-1185">Reference proteome</keyword>
<gene>
    <name evidence="12" type="ORF">FSCOSCO3_A025918</name>
</gene>
<evidence type="ECO:0000313" key="13">
    <source>
        <dbReference type="Proteomes" id="UP001314229"/>
    </source>
</evidence>
<organism evidence="12 13">
    <name type="scientific">Scomber scombrus</name>
    <name type="common">Atlantic mackerel</name>
    <name type="synonym">Scomber vernalis</name>
    <dbReference type="NCBI Taxonomy" id="13677"/>
    <lineage>
        <taxon>Eukaryota</taxon>
        <taxon>Metazoa</taxon>
        <taxon>Chordata</taxon>
        <taxon>Craniata</taxon>
        <taxon>Vertebrata</taxon>
        <taxon>Euteleostomi</taxon>
        <taxon>Actinopterygii</taxon>
        <taxon>Neopterygii</taxon>
        <taxon>Teleostei</taxon>
        <taxon>Neoteleostei</taxon>
        <taxon>Acanthomorphata</taxon>
        <taxon>Pelagiaria</taxon>
        <taxon>Scombriformes</taxon>
        <taxon>Scombridae</taxon>
        <taxon>Scomber</taxon>
    </lineage>
</organism>
<comment type="caution">
    <text evidence="12">The sequence shown here is derived from an EMBL/GenBank/DDBJ whole genome shotgun (WGS) entry which is preliminary data.</text>
</comment>
<evidence type="ECO:0000256" key="3">
    <source>
        <dbReference type="ARBA" id="ARBA00022622"/>
    </source>
</evidence>
<dbReference type="Pfam" id="PF00021">
    <property type="entry name" value="UPAR_LY6"/>
    <property type="match status" value="1"/>
</dbReference>
<comment type="similarity">
    <text evidence="9">Belongs to the SPACA4/bouncer family.</text>
</comment>
<keyword evidence="4 10" id="KW-0732">Signal</keyword>
<evidence type="ECO:0000256" key="2">
    <source>
        <dbReference type="ARBA" id="ARBA00022475"/>
    </source>
</evidence>
<dbReference type="SUPFAM" id="SSF57302">
    <property type="entry name" value="Snake toxin-like"/>
    <property type="match status" value="1"/>
</dbReference>
<keyword evidence="5" id="KW-0472">Membrane</keyword>
<dbReference type="GO" id="GO:0005886">
    <property type="term" value="C:plasma membrane"/>
    <property type="evidence" value="ECO:0007669"/>
    <property type="project" value="UniProtKB-SubCell"/>
</dbReference>
<accession>A0AAV1P1X4</accession>
<reference evidence="12 13" key="1">
    <citation type="submission" date="2024-01" db="EMBL/GenBank/DDBJ databases">
        <authorList>
            <person name="Alioto T."/>
            <person name="Alioto T."/>
            <person name="Gomez Garrido J."/>
        </authorList>
    </citation>
    <scope>NUCLEOTIDE SEQUENCE [LARGE SCALE GENOMIC DNA]</scope>
</reference>
<proteinExistence type="inferred from homology"/>
<evidence type="ECO:0000256" key="1">
    <source>
        <dbReference type="ARBA" id="ARBA00004609"/>
    </source>
</evidence>
<evidence type="ECO:0000256" key="10">
    <source>
        <dbReference type="SAM" id="SignalP"/>
    </source>
</evidence>
<evidence type="ECO:0000256" key="4">
    <source>
        <dbReference type="ARBA" id="ARBA00022729"/>
    </source>
</evidence>
<name>A0AAV1P1X4_SCOSC</name>
<protein>
    <submittedName>
        <fullName evidence="12">Lymphocyte antigen-6, epidermis</fullName>
    </submittedName>
</protein>
<keyword evidence="2" id="KW-1003">Cell membrane</keyword>
<evidence type="ECO:0000259" key="11">
    <source>
        <dbReference type="Pfam" id="PF00021"/>
    </source>
</evidence>
<dbReference type="InterPro" id="IPR045860">
    <property type="entry name" value="Snake_toxin-like_sf"/>
</dbReference>
<keyword evidence="3" id="KW-0336">GPI-anchor</keyword>
<evidence type="ECO:0000256" key="9">
    <source>
        <dbReference type="ARBA" id="ARBA00029446"/>
    </source>
</evidence>
<keyword evidence="8" id="KW-0449">Lipoprotein</keyword>
<evidence type="ECO:0000313" key="12">
    <source>
        <dbReference type="EMBL" id="CAK6965827.1"/>
    </source>
</evidence>
<dbReference type="Gene3D" id="2.10.60.10">
    <property type="entry name" value="CD59"/>
    <property type="match status" value="1"/>
</dbReference>
<dbReference type="InterPro" id="IPR016054">
    <property type="entry name" value="LY6_UPA_recep-like"/>
</dbReference>
<dbReference type="PANTHER" id="PTHR47613:SF1">
    <property type="entry name" value="SPERM ACROSOME MEMBRANE-ASSOCIATED PROTEIN 4"/>
    <property type="match status" value="1"/>
</dbReference>
<dbReference type="Proteomes" id="UP001314229">
    <property type="component" value="Unassembled WGS sequence"/>
</dbReference>
<dbReference type="GO" id="GO:0035036">
    <property type="term" value="P:sperm-egg recognition"/>
    <property type="evidence" value="ECO:0007669"/>
    <property type="project" value="TreeGrafter"/>
</dbReference>
<evidence type="ECO:0000256" key="7">
    <source>
        <dbReference type="ARBA" id="ARBA00023180"/>
    </source>
</evidence>
<dbReference type="InterPro" id="IPR046354">
    <property type="entry name" value="SPACA4/Bouncer"/>
</dbReference>
<dbReference type="PANTHER" id="PTHR47613">
    <property type="entry name" value="SPERM ACROSOME MEMBRANE-ASSOCIATED PROTEIN 4"/>
    <property type="match status" value="1"/>
</dbReference>
<feature type="domain" description="UPAR/Ly6" evidence="11">
    <location>
        <begin position="20"/>
        <end position="102"/>
    </location>
</feature>
<keyword evidence="7" id="KW-0325">Glycoprotein</keyword>
<keyword evidence="6" id="KW-1015">Disulfide bond</keyword>
<feature type="signal peptide" evidence="10">
    <location>
        <begin position="1"/>
        <end position="20"/>
    </location>
</feature>
<dbReference type="CDD" id="cd00117">
    <property type="entry name" value="TFP"/>
    <property type="match status" value="1"/>
</dbReference>